<reference evidence="2" key="1">
    <citation type="submission" date="2020-11" db="EMBL/GenBank/DDBJ databases">
        <authorList>
            <person name="Tran Van P."/>
        </authorList>
    </citation>
    <scope>NUCLEOTIDE SEQUENCE</scope>
</reference>
<proteinExistence type="predicted"/>
<dbReference type="EMBL" id="OC319822">
    <property type="protein sequence ID" value="CAD7406397.1"/>
    <property type="molecule type" value="Genomic_DNA"/>
</dbReference>
<keyword evidence="1" id="KW-1133">Transmembrane helix</keyword>
<keyword evidence="1" id="KW-0812">Transmembrane</keyword>
<sequence>MKITQISRIVLNLTGIIVMRVLEVSAQMERRPIVISNTSFPQMLPPQQYADVIAAVRDHYHMRCVHLVYKTNLFWEPRRDIVKETYFKQVQILLNEKAIPTAIISTYNAYDVSRYMCSVRILQVLLYMDEGNRILLELEFKEKEMTRQPVRGLNFLWLVFTSIGEMDYELNNVTVNMRREMIVAHHDGHKNLLYEVYHIEKKTMGLMVKLILEVDGQGKMITLSKSYVKRRSNLQGFEMLAYTIKNPPYTLVIENNGSVQVKGLMGKVWSLLQDMMNFTTRVALVDESRFGFYLTMSEYTQVESSYNNFSHFTDVLLFDIPTNTFQGLNEFFYGIHIPLAIFTSESRVYIKHPGLVDKTPGKVSAPFEPSMWGATVVAVFILSATLALFQHGLVLQEYKSTNQERFYDTFFTIGGLFCAQVEWDEELQVIQSPAEEGSIRMPVVETAEDQRQPSYQLGIRGIE</sequence>
<protein>
    <submittedName>
        <fullName evidence="2">Uncharacterized protein</fullName>
    </submittedName>
</protein>
<dbReference type="AlphaFoldDB" id="A0A7R9D1I8"/>
<gene>
    <name evidence="2" type="ORF">TCEB3V08_LOCUS8504</name>
</gene>
<evidence type="ECO:0000313" key="2">
    <source>
        <dbReference type="EMBL" id="CAD7406397.1"/>
    </source>
</evidence>
<accession>A0A7R9D1I8</accession>
<name>A0A7R9D1I8_TIMCR</name>
<evidence type="ECO:0000256" key="1">
    <source>
        <dbReference type="SAM" id="Phobius"/>
    </source>
</evidence>
<feature type="transmembrane region" description="Helical" evidence="1">
    <location>
        <begin position="371"/>
        <end position="389"/>
    </location>
</feature>
<keyword evidence="1" id="KW-0472">Membrane</keyword>
<organism evidence="2">
    <name type="scientific">Timema cristinae</name>
    <name type="common">Walking stick</name>
    <dbReference type="NCBI Taxonomy" id="61476"/>
    <lineage>
        <taxon>Eukaryota</taxon>
        <taxon>Metazoa</taxon>
        <taxon>Ecdysozoa</taxon>
        <taxon>Arthropoda</taxon>
        <taxon>Hexapoda</taxon>
        <taxon>Insecta</taxon>
        <taxon>Pterygota</taxon>
        <taxon>Neoptera</taxon>
        <taxon>Polyneoptera</taxon>
        <taxon>Phasmatodea</taxon>
        <taxon>Timematodea</taxon>
        <taxon>Timematoidea</taxon>
        <taxon>Timematidae</taxon>
        <taxon>Timema</taxon>
    </lineage>
</organism>